<dbReference type="OrthoDB" id="5332616at2759"/>
<dbReference type="GO" id="GO:0004458">
    <property type="term" value="F:D-lactate dehydrogenase (cytochrome) activity"/>
    <property type="evidence" value="ECO:0007669"/>
    <property type="project" value="TreeGrafter"/>
</dbReference>
<evidence type="ECO:0000259" key="2">
    <source>
        <dbReference type="PROSITE" id="PS51387"/>
    </source>
</evidence>
<name>A0A4U5LVQ3_STECR</name>
<dbReference type="GO" id="GO:0005739">
    <property type="term" value="C:mitochondrion"/>
    <property type="evidence" value="ECO:0007669"/>
    <property type="project" value="TreeGrafter"/>
</dbReference>
<comment type="similarity">
    <text evidence="1">Belongs to the FAD-binding oxidoreductase/transferase type 4 family.</text>
</comment>
<dbReference type="PANTHER" id="PTHR11748">
    <property type="entry name" value="D-LACTATE DEHYDROGENASE"/>
    <property type="match status" value="1"/>
</dbReference>
<reference evidence="3 4" key="1">
    <citation type="journal article" date="2015" name="Genome Biol.">
        <title>Comparative genomics of Steinernema reveals deeply conserved gene regulatory networks.</title>
        <authorList>
            <person name="Dillman A.R."/>
            <person name="Macchietto M."/>
            <person name="Porter C.F."/>
            <person name="Rogers A."/>
            <person name="Williams B."/>
            <person name="Antoshechkin I."/>
            <person name="Lee M.M."/>
            <person name="Goodwin Z."/>
            <person name="Lu X."/>
            <person name="Lewis E.E."/>
            <person name="Goodrich-Blair H."/>
            <person name="Stock S.P."/>
            <person name="Adams B.J."/>
            <person name="Sternberg P.W."/>
            <person name="Mortazavi A."/>
        </authorList>
    </citation>
    <scope>NUCLEOTIDE SEQUENCE [LARGE SCALE GENOMIC DNA]</scope>
    <source>
        <strain evidence="3 4">ALL</strain>
    </source>
</reference>
<dbReference type="SUPFAM" id="SSF56176">
    <property type="entry name" value="FAD-binding/transporter-associated domain-like"/>
    <property type="match status" value="1"/>
</dbReference>
<organism evidence="3 4">
    <name type="scientific">Steinernema carpocapsae</name>
    <name type="common">Entomopathogenic nematode</name>
    <dbReference type="NCBI Taxonomy" id="34508"/>
    <lineage>
        <taxon>Eukaryota</taxon>
        <taxon>Metazoa</taxon>
        <taxon>Ecdysozoa</taxon>
        <taxon>Nematoda</taxon>
        <taxon>Chromadorea</taxon>
        <taxon>Rhabditida</taxon>
        <taxon>Tylenchina</taxon>
        <taxon>Panagrolaimomorpha</taxon>
        <taxon>Strongyloidoidea</taxon>
        <taxon>Steinernematidae</taxon>
        <taxon>Steinernema</taxon>
    </lineage>
</organism>
<dbReference type="InterPro" id="IPR016169">
    <property type="entry name" value="FAD-bd_PCMH_sub2"/>
</dbReference>
<dbReference type="InterPro" id="IPR016166">
    <property type="entry name" value="FAD-bd_PCMH"/>
</dbReference>
<dbReference type="GO" id="GO:0071949">
    <property type="term" value="F:FAD binding"/>
    <property type="evidence" value="ECO:0007669"/>
    <property type="project" value="InterPro"/>
</dbReference>
<keyword evidence="4" id="KW-1185">Reference proteome</keyword>
<comment type="caution">
    <text evidence="3">The sequence shown here is derived from an EMBL/GenBank/DDBJ whole genome shotgun (WGS) entry which is preliminary data.</text>
</comment>
<dbReference type="GO" id="GO:0008720">
    <property type="term" value="F:D-lactate dehydrogenase (NAD+) activity"/>
    <property type="evidence" value="ECO:0007669"/>
    <property type="project" value="TreeGrafter"/>
</dbReference>
<evidence type="ECO:0000256" key="1">
    <source>
        <dbReference type="ARBA" id="ARBA00008000"/>
    </source>
</evidence>
<dbReference type="GO" id="GO:1903457">
    <property type="term" value="P:lactate catabolic process"/>
    <property type="evidence" value="ECO:0007669"/>
    <property type="project" value="TreeGrafter"/>
</dbReference>
<dbReference type="InterPro" id="IPR006094">
    <property type="entry name" value="Oxid_FAD_bind_N"/>
</dbReference>
<dbReference type="Gene3D" id="3.30.465.10">
    <property type="match status" value="1"/>
</dbReference>
<evidence type="ECO:0000313" key="4">
    <source>
        <dbReference type="Proteomes" id="UP000298663"/>
    </source>
</evidence>
<dbReference type="FunFam" id="3.30.465.10:FF:000030">
    <property type="entry name" value="probable D-lactate dehydrogenase, mitochondrial"/>
    <property type="match status" value="1"/>
</dbReference>
<reference evidence="3 4" key="2">
    <citation type="journal article" date="2019" name="G3 (Bethesda)">
        <title>Hybrid Assembly of the Genome of the Entomopathogenic Nematode Steinernema carpocapsae Identifies the X-Chromosome.</title>
        <authorList>
            <person name="Serra L."/>
            <person name="Macchietto M."/>
            <person name="Macias-Munoz A."/>
            <person name="McGill C.J."/>
            <person name="Rodriguez I.M."/>
            <person name="Rodriguez B."/>
            <person name="Murad R."/>
            <person name="Mortazavi A."/>
        </authorList>
    </citation>
    <scope>NUCLEOTIDE SEQUENCE [LARGE SCALE GENOMIC DNA]</scope>
    <source>
        <strain evidence="3 4">ALL</strain>
    </source>
</reference>
<sequence>MLGRFGFARGFSSTTFSKGAELVPTLESILGALNVKTSIAVRDHHGHDESHFKSYRPDVVVVPQNVEQVSEVAKLCNANRLPLIPFGTGTGIEGGVNAIKGGICVDLTAMDQMTELNVEDFDCSVQPGVTRKALNEMLRDTGLWFSVDPGADASVCGMAATGASGTNTVKYGTIVDNVRNLEVVLADGSIIHTRGKGRRPRKSSAGYNLTQLFVGSEGTLGIITSACVKLHARPAFQSAAVCSFLTVKSAVQSVVETLQSYIPIARIGCT</sequence>
<protein>
    <recommendedName>
        <fullName evidence="2">FAD-binding PCMH-type domain-containing protein</fullName>
    </recommendedName>
</protein>
<dbReference type="Pfam" id="PF01565">
    <property type="entry name" value="FAD_binding_4"/>
    <property type="match status" value="1"/>
</dbReference>
<dbReference type="FunFam" id="3.30.43.10:FF:000010">
    <property type="entry name" value="probable D-lactate dehydrogenase, mitochondrial"/>
    <property type="match status" value="1"/>
</dbReference>
<proteinExistence type="inferred from homology"/>
<dbReference type="Proteomes" id="UP000298663">
    <property type="component" value="Unassembled WGS sequence"/>
</dbReference>
<gene>
    <name evidence="3" type="ORF">L596_027517</name>
</gene>
<accession>A0A4U5LVQ3</accession>
<feature type="domain" description="FAD-binding PCMH-type" evidence="2">
    <location>
        <begin position="52"/>
        <end position="233"/>
    </location>
</feature>
<dbReference type="PANTHER" id="PTHR11748:SF111">
    <property type="entry name" value="D-LACTATE DEHYDROGENASE, MITOCHONDRIAL-RELATED"/>
    <property type="match status" value="1"/>
</dbReference>
<dbReference type="PROSITE" id="PS51387">
    <property type="entry name" value="FAD_PCMH"/>
    <property type="match status" value="1"/>
</dbReference>
<dbReference type="EMBL" id="AZBU02000011">
    <property type="protein sequence ID" value="TKR60239.1"/>
    <property type="molecule type" value="Genomic_DNA"/>
</dbReference>
<dbReference type="STRING" id="34508.A0A4U5LVQ3"/>
<dbReference type="AlphaFoldDB" id="A0A4U5LVQ3"/>
<dbReference type="InterPro" id="IPR036318">
    <property type="entry name" value="FAD-bd_PCMH-like_sf"/>
</dbReference>
<evidence type="ECO:0000313" key="3">
    <source>
        <dbReference type="EMBL" id="TKR60239.1"/>
    </source>
</evidence>